<dbReference type="SUPFAM" id="SSF52833">
    <property type="entry name" value="Thioredoxin-like"/>
    <property type="match status" value="1"/>
</dbReference>
<dbReference type="SUPFAM" id="SSF56300">
    <property type="entry name" value="Metallo-dependent phosphatases"/>
    <property type="match status" value="1"/>
</dbReference>
<dbReference type="PANTHER" id="PTHR46546:SF4">
    <property type="entry name" value="SHEWANELLA-LIKE PROTEIN PHOSPHATASE 1"/>
    <property type="match status" value="1"/>
</dbReference>
<dbReference type="EMBL" id="VLLG01000005">
    <property type="protein sequence ID" value="TWI84360.1"/>
    <property type="molecule type" value="Genomic_DNA"/>
</dbReference>
<dbReference type="InterPro" id="IPR036249">
    <property type="entry name" value="Thioredoxin-like_sf"/>
</dbReference>
<dbReference type="InterPro" id="IPR012336">
    <property type="entry name" value="Thioredoxin-like_fold"/>
</dbReference>
<accession>A0A562SUN1</accession>
<feature type="domain" description="Thioredoxin" evidence="1">
    <location>
        <begin position="345"/>
        <end position="494"/>
    </location>
</feature>
<dbReference type="Gene3D" id="3.60.21.10">
    <property type="match status" value="1"/>
</dbReference>
<dbReference type="CDD" id="cd02966">
    <property type="entry name" value="TlpA_like_family"/>
    <property type="match status" value="1"/>
</dbReference>
<dbReference type="InterPro" id="IPR004843">
    <property type="entry name" value="Calcineurin-like_PHP"/>
</dbReference>
<evidence type="ECO:0000259" key="1">
    <source>
        <dbReference type="PROSITE" id="PS51352"/>
    </source>
</evidence>
<proteinExistence type="predicted"/>
<gene>
    <name evidence="2" type="ORF">LX66_4727</name>
</gene>
<dbReference type="PANTHER" id="PTHR46546">
    <property type="entry name" value="SHEWANELLA-LIKE PROTEIN PHOSPHATASE 1"/>
    <property type="match status" value="1"/>
</dbReference>
<dbReference type="Pfam" id="PF13905">
    <property type="entry name" value="Thioredoxin_8"/>
    <property type="match status" value="1"/>
</dbReference>
<organism evidence="2 3">
    <name type="scientific">Chitinophaga japonensis</name>
    <name type="common">Flexibacter japonensis</name>
    <dbReference type="NCBI Taxonomy" id="104662"/>
    <lineage>
        <taxon>Bacteria</taxon>
        <taxon>Pseudomonadati</taxon>
        <taxon>Bacteroidota</taxon>
        <taxon>Chitinophagia</taxon>
        <taxon>Chitinophagales</taxon>
        <taxon>Chitinophagaceae</taxon>
        <taxon>Chitinophaga</taxon>
    </lineage>
</organism>
<dbReference type="Gene3D" id="3.40.30.10">
    <property type="entry name" value="Glutaredoxin"/>
    <property type="match status" value="1"/>
</dbReference>
<dbReference type="PRINTS" id="PR00114">
    <property type="entry name" value="STPHPHTASE"/>
</dbReference>
<dbReference type="OrthoDB" id="983020at2"/>
<dbReference type="GO" id="GO:0016787">
    <property type="term" value="F:hydrolase activity"/>
    <property type="evidence" value="ECO:0007669"/>
    <property type="project" value="InterPro"/>
</dbReference>
<reference evidence="2 3" key="1">
    <citation type="journal article" date="2013" name="Stand. Genomic Sci.">
        <title>Genomic Encyclopedia of Type Strains, Phase I: The one thousand microbial genomes (KMG-I) project.</title>
        <authorList>
            <person name="Kyrpides N.C."/>
            <person name="Woyke T."/>
            <person name="Eisen J.A."/>
            <person name="Garrity G."/>
            <person name="Lilburn T.G."/>
            <person name="Beck B.J."/>
            <person name="Whitman W.B."/>
            <person name="Hugenholtz P."/>
            <person name="Klenk H.P."/>
        </authorList>
    </citation>
    <scope>NUCLEOTIDE SEQUENCE [LARGE SCALE GENOMIC DNA]</scope>
    <source>
        <strain evidence="2 3">DSM 13484</strain>
    </source>
</reference>
<dbReference type="RefSeq" id="WP_145717952.1">
    <property type="nucleotide sequence ID" value="NZ_BAAAFY010000002.1"/>
</dbReference>
<comment type="caution">
    <text evidence="2">The sequence shown here is derived from an EMBL/GenBank/DDBJ whole genome shotgun (WGS) entry which is preliminary data.</text>
</comment>
<protein>
    <submittedName>
        <fullName evidence="2">Thioredoxin-like protein</fullName>
    </submittedName>
</protein>
<evidence type="ECO:0000313" key="3">
    <source>
        <dbReference type="Proteomes" id="UP000316778"/>
    </source>
</evidence>
<dbReference type="AlphaFoldDB" id="A0A562SUN1"/>
<sequence length="857" mass="98028">MKCRLVILFAIFGGYGFTAEWAYSRQSGTIVIEGKMPVAFTGNETDLRFVEVNYVGTPEWKTVKESVLKDNVKWTLHSDDPVLLFSSPFLGKKGITFLAEPGDHIKVSRKDGNTVFSGRGAAKFDLLLGIEMLKNRIVRPSKSFLFSVNSLEDYFKWNTYFSRQLDVVLPLIESYRNRISAFAYERIKANTIITIESDRLDLFWTNRETLKGSGITGPDLAEIYDSTFYSAPAKWARSLSTNLDRAAYLYTFNRAEVFRRFLFNIDHDSLNTDAKRRLLYYSEAKEKYKGVVREKLLAFLLTYETIKEIGFVPETETLLADYYLQPGYPAFKKWVRQYERKARSLRDGMPAPDFSLVDMKGHLFTKDRVAGKIAIMDFWFTGCKGCVQMTRAMKKVEETFEGDSNVVFISVSADKRVDRWTKSLAEGKYTTGKGINLYTAGLGTEHPMLKAFNVTSFPKLYLLDSWGNIAANPLPDPRDDGGQRLVQLIRRQLLLAHDGPYVFHRSDTVTSYSISPSGIVSEVLEPSSRRILSVNGDQVGRAFNVPIKMAHEVQRASYPRADKLFVVSDIEGDFSAFRKLLQHNGVIDEDYNWSFGDGHLVCVGDFFDRGQQVTEVLWLIYSLEEKAEAAGGHVHFILGNHEIMNLSGDFRYVEEKYQKNAKRLGLSYPDLYGKNTELGKWLRTKNIVEKIGDVLFVHAGISDAVNRLPLSIDQINQRARFYYDYNKDSLKGNMLEKDIAIIFDPRTSPFWYRLYYQDRWKKILTNGDTIYKAELKQVERTLDKFDVNRIVTGHTIVADTISMHYNGKVINIDTDHAEGKSEALLIENAGYFRVNAQGDKRLLFHKEELFTQAGLQE</sequence>
<keyword evidence="3" id="KW-1185">Reference proteome</keyword>
<evidence type="ECO:0000313" key="2">
    <source>
        <dbReference type="EMBL" id="TWI84360.1"/>
    </source>
</evidence>
<dbReference type="InterPro" id="IPR029052">
    <property type="entry name" value="Metallo-depent_PP-like"/>
</dbReference>
<name>A0A562SUN1_CHIJA</name>
<dbReference type="InterPro" id="IPR006186">
    <property type="entry name" value="Ser/Thr-sp_prot-phosphatase"/>
</dbReference>
<dbReference type="Pfam" id="PF00149">
    <property type="entry name" value="Metallophos"/>
    <property type="match status" value="1"/>
</dbReference>
<dbReference type="Proteomes" id="UP000316778">
    <property type="component" value="Unassembled WGS sequence"/>
</dbReference>
<dbReference type="InterPro" id="IPR013766">
    <property type="entry name" value="Thioredoxin_domain"/>
</dbReference>
<dbReference type="PROSITE" id="PS51352">
    <property type="entry name" value="THIOREDOXIN_2"/>
    <property type="match status" value="1"/>
</dbReference>